<evidence type="ECO:0000313" key="2">
    <source>
        <dbReference type="EMBL" id="OGM33789.1"/>
    </source>
</evidence>
<dbReference type="Pfam" id="PF13470">
    <property type="entry name" value="PIN_3"/>
    <property type="match status" value="1"/>
</dbReference>
<dbReference type="InterPro" id="IPR029060">
    <property type="entry name" value="PIN-like_dom_sf"/>
</dbReference>
<feature type="domain" description="PIN" evidence="1">
    <location>
        <begin position="11"/>
        <end position="119"/>
    </location>
</feature>
<dbReference type="STRING" id="1802505.A3D01_02355"/>
<dbReference type="AlphaFoldDB" id="A0A1F7Z3W1"/>
<dbReference type="CDD" id="cd09854">
    <property type="entry name" value="PIN_VapC-like"/>
    <property type="match status" value="1"/>
</dbReference>
<evidence type="ECO:0000313" key="3">
    <source>
        <dbReference type="Proteomes" id="UP000177169"/>
    </source>
</evidence>
<dbReference type="SUPFAM" id="SSF88723">
    <property type="entry name" value="PIN domain-like"/>
    <property type="match status" value="1"/>
</dbReference>
<name>A0A1F7Z3W1_9BACT</name>
<comment type="caution">
    <text evidence="2">The sequence shown here is derived from an EMBL/GenBank/DDBJ whole genome shotgun (WGS) entry which is preliminary data.</text>
</comment>
<evidence type="ECO:0000259" key="1">
    <source>
        <dbReference type="Pfam" id="PF13470"/>
    </source>
</evidence>
<dbReference type="EMBL" id="MGGR01000013">
    <property type="protein sequence ID" value="OGM33789.1"/>
    <property type="molecule type" value="Genomic_DNA"/>
</dbReference>
<protein>
    <recommendedName>
        <fullName evidence="1">PIN domain-containing protein</fullName>
    </recommendedName>
</protein>
<gene>
    <name evidence="2" type="ORF">A3D01_02355</name>
</gene>
<accession>A0A1F7Z3W1</accession>
<proteinExistence type="predicted"/>
<dbReference type="Proteomes" id="UP000177169">
    <property type="component" value="Unassembled WGS sequence"/>
</dbReference>
<organism evidence="2 3">
    <name type="scientific">Candidatus Woesebacteria bacterium RIFCSPHIGHO2_02_FULL_39_13</name>
    <dbReference type="NCBI Taxonomy" id="1802505"/>
    <lineage>
        <taxon>Bacteria</taxon>
        <taxon>Candidatus Woeseibacteriota</taxon>
    </lineage>
</organism>
<reference evidence="2 3" key="1">
    <citation type="journal article" date="2016" name="Nat. Commun.">
        <title>Thousands of microbial genomes shed light on interconnected biogeochemical processes in an aquifer system.</title>
        <authorList>
            <person name="Anantharaman K."/>
            <person name="Brown C.T."/>
            <person name="Hug L.A."/>
            <person name="Sharon I."/>
            <person name="Castelle C.J."/>
            <person name="Probst A.J."/>
            <person name="Thomas B.C."/>
            <person name="Singh A."/>
            <person name="Wilkins M.J."/>
            <person name="Karaoz U."/>
            <person name="Brodie E.L."/>
            <person name="Williams K.H."/>
            <person name="Hubbard S.S."/>
            <person name="Banfield J.F."/>
        </authorList>
    </citation>
    <scope>NUCLEOTIDE SEQUENCE [LARGE SCALE GENOMIC DNA]</scope>
</reference>
<sequence length="146" mass="16343">MSFKVKTPIIFFNASVILAGIYSPKGGSAKILKYVKLGKIKGLISEIVFNEVIRNSSKIRKGKYDIERYLKATLLKIVPPPSDFQVRKFEEVVTDIGDAHLIASAKSYSADFLVSLDKKHILILKNKIRKPKIVTPGELIEVISKK</sequence>
<dbReference type="InterPro" id="IPR002716">
    <property type="entry name" value="PIN_dom"/>
</dbReference>